<name>A0A848DSG9_9PSEU</name>
<dbReference type="EMBL" id="JAAXKZ010000179">
    <property type="protein sequence ID" value="NMH95356.1"/>
    <property type="molecule type" value="Genomic_DNA"/>
</dbReference>
<accession>A0A848DSG9</accession>
<comment type="caution">
    <text evidence="2">The sequence shown here is derived from an EMBL/GenBank/DDBJ whole genome shotgun (WGS) entry which is preliminary data.</text>
</comment>
<evidence type="ECO:0000313" key="3">
    <source>
        <dbReference type="Proteomes" id="UP000586918"/>
    </source>
</evidence>
<dbReference type="AlphaFoldDB" id="A0A848DSG9"/>
<organism evidence="2 3">
    <name type="scientific">Pseudonocardia bannensis</name>
    <dbReference type="NCBI Taxonomy" id="630973"/>
    <lineage>
        <taxon>Bacteria</taxon>
        <taxon>Bacillati</taxon>
        <taxon>Actinomycetota</taxon>
        <taxon>Actinomycetes</taxon>
        <taxon>Pseudonocardiales</taxon>
        <taxon>Pseudonocardiaceae</taxon>
        <taxon>Pseudonocardia</taxon>
    </lineage>
</organism>
<keyword evidence="3" id="KW-1185">Reference proteome</keyword>
<gene>
    <name evidence="2" type="ORF">HF519_28155</name>
</gene>
<feature type="region of interest" description="Disordered" evidence="1">
    <location>
        <begin position="170"/>
        <end position="209"/>
    </location>
</feature>
<feature type="compositionally biased region" description="Basic and acidic residues" evidence="1">
    <location>
        <begin position="187"/>
        <end position="209"/>
    </location>
</feature>
<dbReference type="Proteomes" id="UP000586918">
    <property type="component" value="Unassembled WGS sequence"/>
</dbReference>
<dbReference type="RefSeq" id="WP_169416015.1">
    <property type="nucleotide sequence ID" value="NZ_JAAXKZ010000179.1"/>
</dbReference>
<evidence type="ECO:0000256" key="1">
    <source>
        <dbReference type="SAM" id="MobiDB-lite"/>
    </source>
</evidence>
<protein>
    <submittedName>
        <fullName evidence="2">Uncharacterized protein</fullName>
    </submittedName>
</protein>
<sequence length="209" mass="22300">MNNDALVAALGVDAVAAVNGYRLHVISEAERRGLRLVSEVLSDVVQVSAEVRIVDPIDIRLTFLHCPGCPELAGRTLRWGPAHGWSLSHRTANAPLSYYAGPGATPLLLVPTAPEVVRWATGECDGPAAPPVGAELDDDPEAIHRLLSFIDPQRGLQAAEALLPTARASSHGVHTHLHRSSAASVTTDRRVNDASRDVDAGIRQARRSE</sequence>
<proteinExistence type="predicted"/>
<evidence type="ECO:0000313" key="2">
    <source>
        <dbReference type="EMBL" id="NMH95356.1"/>
    </source>
</evidence>
<reference evidence="2 3" key="1">
    <citation type="submission" date="2020-04" db="EMBL/GenBank/DDBJ databases">
        <authorList>
            <person name="Klaysubun C."/>
            <person name="Duangmal K."/>
            <person name="Lipun K."/>
        </authorList>
    </citation>
    <scope>NUCLEOTIDE SEQUENCE [LARGE SCALE GENOMIC DNA]</scope>
    <source>
        <strain evidence="2 3">DSM 45300</strain>
    </source>
</reference>